<keyword evidence="1" id="KW-0597">Phosphoprotein</keyword>
<evidence type="ECO:0000259" key="2">
    <source>
        <dbReference type="PROSITE" id="PS50894"/>
    </source>
</evidence>
<dbReference type="InterPro" id="IPR008207">
    <property type="entry name" value="Sig_transdc_His_kin_Hpt_dom"/>
</dbReference>
<dbReference type="Proteomes" id="UP000295668">
    <property type="component" value="Unassembled WGS sequence"/>
</dbReference>
<dbReference type="Gene3D" id="1.20.120.160">
    <property type="entry name" value="HPT domain"/>
    <property type="match status" value="1"/>
</dbReference>
<dbReference type="RefSeq" id="WP_133261956.1">
    <property type="nucleotide sequence ID" value="NZ_SJCY01000003.1"/>
</dbReference>
<protein>
    <submittedName>
        <fullName evidence="3">Hpt domain-containing protein</fullName>
    </submittedName>
</protein>
<reference evidence="3 4" key="1">
    <citation type="submission" date="2019-02" db="EMBL/GenBank/DDBJ databases">
        <title>Pedobacter sp. nov., a novel speices isolated from soil of pinguins habitat in Antarcitica.</title>
        <authorList>
            <person name="He R.-H."/>
        </authorList>
    </citation>
    <scope>NUCLEOTIDE SEQUENCE [LARGE SCALE GENOMIC DNA]</scope>
    <source>
        <strain evidence="3 4">E01020</strain>
    </source>
</reference>
<feature type="modified residue" description="Phosphohistidine" evidence="1">
    <location>
        <position position="61"/>
    </location>
</feature>
<dbReference type="GO" id="GO:0004672">
    <property type="term" value="F:protein kinase activity"/>
    <property type="evidence" value="ECO:0007669"/>
    <property type="project" value="UniProtKB-ARBA"/>
</dbReference>
<dbReference type="Pfam" id="PF01627">
    <property type="entry name" value="Hpt"/>
    <property type="match status" value="1"/>
</dbReference>
<keyword evidence="4" id="KW-1185">Reference proteome</keyword>
<dbReference type="GO" id="GO:0000160">
    <property type="term" value="P:phosphorelay signal transduction system"/>
    <property type="evidence" value="ECO:0007669"/>
    <property type="project" value="InterPro"/>
</dbReference>
<organism evidence="3 4">
    <name type="scientific">Pedobacter changchengzhani</name>
    <dbReference type="NCBI Taxonomy" id="2529274"/>
    <lineage>
        <taxon>Bacteria</taxon>
        <taxon>Pseudomonadati</taxon>
        <taxon>Bacteroidota</taxon>
        <taxon>Sphingobacteriia</taxon>
        <taxon>Sphingobacteriales</taxon>
        <taxon>Sphingobacteriaceae</taxon>
        <taxon>Pedobacter</taxon>
    </lineage>
</organism>
<gene>
    <name evidence="3" type="ORF">EZJ43_06965</name>
</gene>
<dbReference type="OrthoDB" id="982275at2"/>
<feature type="domain" description="HPt" evidence="2">
    <location>
        <begin position="22"/>
        <end position="116"/>
    </location>
</feature>
<dbReference type="InterPro" id="IPR036641">
    <property type="entry name" value="HPT_dom_sf"/>
</dbReference>
<dbReference type="SUPFAM" id="SSF47226">
    <property type="entry name" value="Histidine-containing phosphotransfer domain, HPT domain"/>
    <property type="match status" value="1"/>
</dbReference>
<dbReference type="PROSITE" id="PS50894">
    <property type="entry name" value="HPT"/>
    <property type="match status" value="1"/>
</dbReference>
<evidence type="ECO:0000313" key="3">
    <source>
        <dbReference type="EMBL" id="TDG37010.1"/>
    </source>
</evidence>
<accession>A0A4R5MMN4</accession>
<evidence type="ECO:0000256" key="1">
    <source>
        <dbReference type="PROSITE-ProRule" id="PRU00110"/>
    </source>
</evidence>
<name>A0A4R5MMN4_9SPHI</name>
<proteinExistence type="predicted"/>
<comment type="caution">
    <text evidence="3">The sequence shown here is derived from an EMBL/GenBank/DDBJ whole genome shotgun (WGS) entry which is preliminary data.</text>
</comment>
<dbReference type="EMBL" id="SJCY01000003">
    <property type="protein sequence ID" value="TDG37010.1"/>
    <property type="molecule type" value="Genomic_DNA"/>
</dbReference>
<evidence type="ECO:0000313" key="4">
    <source>
        <dbReference type="Proteomes" id="UP000295668"/>
    </source>
</evidence>
<dbReference type="AlphaFoldDB" id="A0A4R5MMN4"/>
<sequence>MQNNYDNQPLDLSYLSEMVGHDPTFMIEVFNTFIDQTPFYMADLESALLREDLEKVGNCAHKIKPTLIYVGRADVKEIVEKIEFGARNGDSIEEIKSLVELFKHALERIYVQLEETKLLLLAKS</sequence>